<dbReference type="SUPFAM" id="SSF88874">
    <property type="entry name" value="Receptor-binding domain of short tail fibre protein gp12"/>
    <property type="match status" value="1"/>
</dbReference>
<evidence type="ECO:0000313" key="3">
    <source>
        <dbReference type="Proteomes" id="UP000318050"/>
    </source>
</evidence>
<dbReference type="OrthoDB" id="9810174at2"/>
<sequence>MSECFMGEIRMFAGAYVPMDWAACNGAALSISQNQALFALISTTYGGNGVTSFNLPDYQGRTPIGQGQGTGLTNRVLGQNGGTETVTLVEANTPGHTHPFYASTVAATATTASGNMFAQNTSTTVKGPYTADTAGTIGQLYTTFIQNALGATGGGAVPHANMMPFIVVNYIIATQGVFPSRN</sequence>
<name>A0A560IYU8_9PROT</name>
<protein>
    <submittedName>
        <fullName evidence="2">Microcystin-dependent protein</fullName>
    </submittedName>
</protein>
<proteinExistence type="predicted"/>
<evidence type="ECO:0000259" key="1">
    <source>
        <dbReference type="Pfam" id="PF07484"/>
    </source>
</evidence>
<dbReference type="Pfam" id="PF07484">
    <property type="entry name" value="Collar"/>
    <property type="match status" value="1"/>
</dbReference>
<organism evidence="2 3">
    <name type="scientific">Nitrospirillum amazonense</name>
    <dbReference type="NCBI Taxonomy" id="28077"/>
    <lineage>
        <taxon>Bacteria</taxon>
        <taxon>Pseudomonadati</taxon>
        <taxon>Pseudomonadota</taxon>
        <taxon>Alphaproteobacteria</taxon>
        <taxon>Rhodospirillales</taxon>
        <taxon>Azospirillaceae</taxon>
        <taxon>Nitrospirillum</taxon>
    </lineage>
</organism>
<feature type="domain" description="Phage tail collar" evidence="1">
    <location>
        <begin position="7"/>
        <end position="63"/>
    </location>
</feature>
<accession>A0A560IYU8</accession>
<gene>
    <name evidence="2" type="ORF">FBZ92_10259</name>
</gene>
<dbReference type="InterPro" id="IPR011083">
    <property type="entry name" value="Phage_tail_collar_dom"/>
</dbReference>
<dbReference type="Proteomes" id="UP000318050">
    <property type="component" value="Unassembled WGS sequence"/>
</dbReference>
<comment type="caution">
    <text evidence="2">The sequence shown here is derived from an EMBL/GenBank/DDBJ whole genome shotgun (WGS) entry which is preliminary data.</text>
</comment>
<evidence type="ECO:0000313" key="2">
    <source>
        <dbReference type="EMBL" id="TWB63881.1"/>
    </source>
</evidence>
<dbReference type="Gene3D" id="3.90.1340.10">
    <property type="entry name" value="Phage tail collar domain"/>
    <property type="match status" value="1"/>
</dbReference>
<reference evidence="2 3" key="1">
    <citation type="submission" date="2019-06" db="EMBL/GenBank/DDBJ databases">
        <title>Genomic Encyclopedia of Type Strains, Phase IV (KMG-V): Genome sequencing to study the core and pangenomes of soil and plant-associated prokaryotes.</title>
        <authorList>
            <person name="Whitman W."/>
        </authorList>
    </citation>
    <scope>NUCLEOTIDE SEQUENCE [LARGE SCALE GENOMIC DNA]</scope>
    <source>
        <strain evidence="2 3">BR 11140</strain>
    </source>
</reference>
<dbReference type="AlphaFoldDB" id="A0A560IYU8"/>
<dbReference type="InterPro" id="IPR037053">
    <property type="entry name" value="Phage_tail_collar_dom_sf"/>
</dbReference>
<dbReference type="EMBL" id="VITT01000002">
    <property type="protein sequence ID" value="TWB63881.1"/>
    <property type="molecule type" value="Genomic_DNA"/>
</dbReference>